<sequence>MPGQQVSQMSREHHIQEAFALLKAMGYLISEETSGDKGNGCFNGTNLDQNFSTGVVGDGNENFQNSDGMMIGLQSSDGNSNEEDNLDYCSDDLFSSFLNSLINEDMFPNQHLHLPHHVIAPPILDPLIPSAQTFGTYGTIWEAALTSSAAALNDNKHKWFVDHVNKHS</sequence>
<keyword evidence="2" id="KW-1185">Reference proteome</keyword>
<gene>
    <name evidence="1" type="ORF">HHK36_019899</name>
</gene>
<accession>A0A835D9I8</accession>
<dbReference type="Proteomes" id="UP000655225">
    <property type="component" value="Unassembled WGS sequence"/>
</dbReference>
<comment type="caution">
    <text evidence="1">The sequence shown here is derived from an EMBL/GenBank/DDBJ whole genome shotgun (WGS) entry which is preliminary data.</text>
</comment>
<proteinExistence type="predicted"/>
<evidence type="ECO:0000313" key="1">
    <source>
        <dbReference type="EMBL" id="KAF8395943.1"/>
    </source>
</evidence>
<dbReference type="AlphaFoldDB" id="A0A835D9I8"/>
<reference evidence="1 2" key="1">
    <citation type="submission" date="2020-04" db="EMBL/GenBank/DDBJ databases">
        <title>Plant Genome Project.</title>
        <authorList>
            <person name="Zhang R.-G."/>
        </authorList>
    </citation>
    <scope>NUCLEOTIDE SEQUENCE [LARGE SCALE GENOMIC DNA]</scope>
    <source>
        <strain evidence="1">YNK0</strain>
        <tissue evidence="1">Leaf</tissue>
    </source>
</reference>
<name>A0A835D9I8_TETSI</name>
<protein>
    <submittedName>
        <fullName evidence="1">Uncharacterized protein</fullName>
    </submittedName>
</protein>
<evidence type="ECO:0000313" key="2">
    <source>
        <dbReference type="Proteomes" id="UP000655225"/>
    </source>
</evidence>
<dbReference type="EMBL" id="JABCRI010000013">
    <property type="protein sequence ID" value="KAF8395943.1"/>
    <property type="molecule type" value="Genomic_DNA"/>
</dbReference>
<organism evidence="1 2">
    <name type="scientific">Tetracentron sinense</name>
    <name type="common">Spur-leaf</name>
    <dbReference type="NCBI Taxonomy" id="13715"/>
    <lineage>
        <taxon>Eukaryota</taxon>
        <taxon>Viridiplantae</taxon>
        <taxon>Streptophyta</taxon>
        <taxon>Embryophyta</taxon>
        <taxon>Tracheophyta</taxon>
        <taxon>Spermatophyta</taxon>
        <taxon>Magnoliopsida</taxon>
        <taxon>Trochodendrales</taxon>
        <taxon>Trochodendraceae</taxon>
        <taxon>Tetracentron</taxon>
    </lineage>
</organism>